<protein>
    <submittedName>
        <fullName evidence="6">Metal ABC transporter ATP-binding protein</fullName>
    </submittedName>
</protein>
<dbReference type="AlphaFoldDB" id="A0A386H2N7"/>
<sequence>MLKINNLYFSYNNLAPYILNNINLTIKDGEYVSILGENGCGKSTLIKLILNILSPTSGTIVNDAKNVGYVAQKSDFLNSDFPITVYEMLDCYRKILKIKDKKIVEKSLDRVSMLKFKNSLIGNLSGGQCQKVFIARALMGNPHLLILDEPSTGVDIKSQREIYSLIKSLNRDTGITVISIEHNLKAAISNSSLIYHIANGNGHMCKPETYINEYVEANGGNKFYV</sequence>
<feature type="domain" description="ABC transporter" evidence="5">
    <location>
        <begin position="2"/>
        <end position="224"/>
    </location>
</feature>
<dbReference type="GO" id="GO:0005524">
    <property type="term" value="F:ATP binding"/>
    <property type="evidence" value="ECO:0007669"/>
    <property type="project" value="UniProtKB-KW"/>
</dbReference>
<accession>A0A386H2N7</accession>
<dbReference type="InterPro" id="IPR003439">
    <property type="entry name" value="ABC_transporter-like_ATP-bd"/>
</dbReference>
<evidence type="ECO:0000256" key="4">
    <source>
        <dbReference type="ARBA" id="ARBA00022840"/>
    </source>
</evidence>
<comment type="similarity">
    <text evidence="1">Belongs to the ABC transporter superfamily.</text>
</comment>
<dbReference type="SMART" id="SM00382">
    <property type="entry name" value="AAA"/>
    <property type="match status" value="1"/>
</dbReference>
<keyword evidence="4 6" id="KW-0067">ATP-binding</keyword>
<dbReference type="RefSeq" id="WP_119970958.1">
    <property type="nucleotide sequence ID" value="NZ_CP032416.1"/>
</dbReference>
<dbReference type="KEGG" id="cfer:D4Z93_05100"/>
<dbReference type="PANTHER" id="PTHR42734:SF17">
    <property type="entry name" value="METAL TRANSPORT SYSTEM ATP-BINDING PROTEIN TM_0124-RELATED"/>
    <property type="match status" value="1"/>
</dbReference>
<dbReference type="InterPro" id="IPR027417">
    <property type="entry name" value="P-loop_NTPase"/>
</dbReference>
<reference evidence="6 7" key="1">
    <citation type="journal article" date="2019" name="Int. J. Syst. Evol. Microbiol.">
        <title>Clostridium fermenticellae sp. nov., isolated from the mud in a fermentation cellar for the production of the Chinese liquor, baijiu.</title>
        <authorList>
            <person name="Xu P.X."/>
            <person name="Chai L.J."/>
            <person name="Qiu T."/>
            <person name="Zhang X.J."/>
            <person name="Lu Z.M."/>
            <person name="Xiao C."/>
            <person name="Wang S.T."/>
            <person name="Shen C.H."/>
            <person name="Shi J.S."/>
            <person name="Xu Z.H."/>
        </authorList>
    </citation>
    <scope>NUCLEOTIDE SEQUENCE [LARGE SCALE GENOMIC DNA]</scope>
    <source>
        <strain evidence="6 7">JN500901</strain>
    </source>
</reference>
<dbReference type="Proteomes" id="UP000266301">
    <property type="component" value="Chromosome"/>
</dbReference>
<dbReference type="OrthoDB" id="9806726at2"/>
<dbReference type="Gene3D" id="3.40.50.300">
    <property type="entry name" value="P-loop containing nucleotide triphosphate hydrolases"/>
    <property type="match status" value="1"/>
</dbReference>
<evidence type="ECO:0000313" key="6">
    <source>
        <dbReference type="EMBL" id="AYD39926.1"/>
    </source>
</evidence>
<dbReference type="PROSITE" id="PS00211">
    <property type="entry name" value="ABC_TRANSPORTER_1"/>
    <property type="match status" value="1"/>
</dbReference>
<name>A0A386H2N7_9CLOT</name>
<gene>
    <name evidence="6" type="ORF">D4Z93_05100</name>
</gene>
<dbReference type="EMBL" id="CP032416">
    <property type="protein sequence ID" value="AYD39926.1"/>
    <property type="molecule type" value="Genomic_DNA"/>
</dbReference>
<dbReference type="SUPFAM" id="SSF52540">
    <property type="entry name" value="P-loop containing nucleoside triphosphate hydrolases"/>
    <property type="match status" value="1"/>
</dbReference>
<dbReference type="InterPro" id="IPR017871">
    <property type="entry name" value="ABC_transporter-like_CS"/>
</dbReference>
<evidence type="ECO:0000259" key="5">
    <source>
        <dbReference type="PROSITE" id="PS50893"/>
    </source>
</evidence>
<dbReference type="PANTHER" id="PTHR42734">
    <property type="entry name" value="METAL TRANSPORT SYSTEM ATP-BINDING PROTEIN TM_0124-RELATED"/>
    <property type="match status" value="1"/>
</dbReference>
<dbReference type="InterPro" id="IPR003593">
    <property type="entry name" value="AAA+_ATPase"/>
</dbReference>
<evidence type="ECO:0000256" key="3">
    <source>
        <dbReference type="ARBA" id="ARBA00022741"/>
    </source>
</evidence>
<dbReference type="PROSITE" id="PS50893">
    <property type="entry name" value="ABC_TRANSPORTER_2"/>
    <property type="match status" value="1"/>
</dbReference>
<proteinExistence type="inferred from homology"/>
<organism evidence="6 7">
    <name type="scientific">Clostridium fermenticellae</name>
    <dbReference type="NCBI Taxonomy" id="2068654"/>
    <lineage>
        <taxon>Bacteria</taxon>
        <taxon>Bacillati</taxon>
        <taxon>Bacillota</taxon>
        <taxon>Clostridia</taxon>
        <taxon>Eubacteriales</taxon>
        <taxon>Clostridiaceae</taxon>
        <taxon>Clostridium</taxon>
    </lineage>
</organism>
<evidence type="ECO:0000256" key="1">
    <source>
        <dbReference type="ARBA" id="ARBA00005417"/>
    </source>
</evidence>
<keyword evidence="2" id="KW-0813">Transport</keyword>
<dbReference type="Pfam" id="PF00005">
    <property type="entry name" value="ABC_tran"/>
    <property type="match status" value="1"/>
</dbReference>
<evidence type="ECO:0000256" key="2">
    <source>
        <dbReference type="ARBA" id="ARBA00022448"/>
    </source>
</evidence>
<evidence type="ECO:0000313" key="7">
    <source>
        <dbReference type="Proteomes" id="UP000266301"/>
    </source>
</evidence>
<dbReference type="InterPro" id="IPR050153">
    <property type="entry name" value="Metal_Ion_Import_ABC"/>
</dbReference>
<keyword evidence="3" id="KW-0547">Nucleotide-binding</keyword>
<dbReference type="GO" id="GO:0016887">
    <property type="term" value="F:ATP hydrolysis activity"/>
    <property type="evidence" value="ECO:0007669"/>
    <property type="project" value="InterPro"/>
</dbReference>
<keyword evidence="7" id="KW-1185">Reference proteome</keyword>